<name>A0ABS7U164_9BACT</name>
<evidence type="ECO:0000256" key="1">
    <source>
        <dbReference type="SAM" id="MobiDB-lite"/>
    </source>
</evidence>
<organism evidence="2 3">
    <name type="scientific">Nannocystis pusilla</name>
    <dbReference type="NCBI Taxonomy" id="889268"/>
    <lineage>
        <taxon>Bacteria</taxon>
        <taxon>Pseudomonadati</taxon>
        <taxon>Myxococcota</taxon>
        <taxon>Polyangia</taxon>
        <taxon>Nannocystales</taxon>
        <taxon>Nannocystaceae</taxon>
        <taxon>Nannocystis</taxon>
    </lineage>
</organism>
<evidence type="ECO:0000313" key="2">
    <source>
        <dbReference type="EMBL" id="MBZ5714046.1"/>
    </source>
</evidence>
<dbReference type="EMBL" id="JAIRAU010000045">
    <property type="protein sequence ID" value="MBZ5714046.1"/>
    <property type="molecule type" value="Genomic_DNA"/>
</dbReference>
<feature type="region of interest" description="Disordered" evidence="1">
    <location>
        <begin position="30"/>
        <end position="110"/>
    </location>
</feature>
<feature type="compositionally biased region" description="Low complexity" evidence="1">
    <location>
        <begin position="42"/>
        <end position="62"/>
    </location>
</feature>
<feature type="compositionally biased region" description="Low complexity" evidence="1">
    <location>
        <begin position="73"/>
        <end position="104"/>
    </location>
</feature>
<accession>A0ABS7U164</accession>
<protein>
    <recommendedName>
        <fullName evidence="4">Lipoprotein</fullName>
    </recommendedName>
</protein>
<comment type="caution">
    <text evidence="2">The sequence shown here is derived from an EMBL/GenBank/DDBJ whole genome shotgun (WGS) entry which is preliminary data.</text>
</comment>
<dbReference type="RefSeq" id="WP_224195780.1">
    <property type="nucleotide sequence ID" value="NZ_JAIRAU010000045.1"/>
</dbReference>
<reference evidence="2" key="1">
    <citation type="submission" date="2021-08" db="EMBL/GenBank/DDBJ databases">
        <authorList>
            <person name="Stevens D.C."/>
        </authorList>
    </citation>
    <scope>NUCLEOTIDE SEQUENCE</scope>
    <source>
        <strain evidence="2">DSM 53165</strain>
    </source>
</reference>
<evidence type="ECO:0000313" key="3">
    <source>
        <dbReference type="Proteomes" id="UP001139031"/>
    </source>
</evidence>
<keyword evidence="3" id="KW-1185">Reference proteome</keyword>
<proteinExistence type="predicted"/>
<dbReference type="PROSITE" id="PS51257">
    <property type="entry name" value="PROKAR_LIPOPROTEIN"/>
    <property type="match status" value="1"/>
</dbReference>
<dbReference type="Proteomes" id="UP001139031">
    <property type="component" value="Unassembled WGS sequence"/>
</dbReference>
<sequence length="350" mass="36814">MRDLGLTITTCCWLLAGCTSLNPAWLSGTTDDSTASAGTEPGSDSTGAPATTSTAGPGTTDALTTSGTDPTITGGPVTVGETDPVTTDPVTGGPDTTTDIEPGTTTGGEGCFFPNGLELELVVNSTEPQLCDAINPRQIYAEVLGQAGPGRWKFNVCGDKDACKDPQAECPDSEHLTFVFEGEPSLVPEFQAGECHHLDFLARAALPDDPFTCKLRALRVAHTGFTPELTQYVGAIDTPGSDGLPMPIDWSALFGFTVVASVDTVCQTDMPACFPSTGSYSYVVTREDKGTEHVVLEGETFEEVFAVATDNQDEVEVTGTFTDVRSRIEPGVCGTGQDFRWAWLATFNGP</sequence>
<gene>
    <name evidence="2" type="ORF">K7C98_32845</name>
</gene>
<evidence type="ECO:0008006" key="4">
    <source>
        <dbReference type="Google" id="ProtNLM"/>
    </source>
</evidence>